<accession>H2XQM2</accession>
<dbReference type="GeneID" id="100183646"/>
<reference evidence="4" key="2">
    <citation type="journal article" date="2008" name="Genome Biol.">
        <title>Improved genome assembly and evidence-based global gene model set for the chordate Ciona intestinalis: new insight into intron and operon populations.</title>
        <authorList>
            <person name="Satou Y."/>
            <person name="Mineta K."/>
            <person name="Ogasawara M."/>
            <person name="Sasakura Y."/>
            <person name="Shoguchi E."/>
            <person name="Ueno K."/>
            <person name="Yamada L."/>
            <person name="Matsumoto J."/>
            <person name="Wasserscheid J."/>
            <person name="Dewar K."/>
            <person name="Wiley G.B."/>
            <person name="Macmil S.L."/>
            <person name="Roe B.A."/>
            <person name="Zeller R.W."/>
            <person name="Hastings K.E."/>
            <person name="Lemaire P."/>
            <person name="Lindquist E."/>
            <person name="Endo T."/>
            <person name="Hotta K."/>
            <person name="Inaba K."/>
        </authorList>
    </citation>
    <scope>NUCLEOTIDE SEQUENCE [LARGE SCALE GENOMIC DNA]</scope>
    <source>
        <strain evidence="4">wild type</strain>
    </source>
</reference>
<evidence type="ECO:0000313" key="5">
    <source>
        <dbReference type="Proteomes" id="UP000008144"/>
    </source>
</evidence>
<dbReference type="GO" id="GO:0004045">
    <property type="term" value="F:peptidyl-tRNA hydrolase activity"/>
    <property type="evidence" value="ECO:0007669"/>
    <property type="project" value="UniProtKB-EC"/>
</dbReference>
<dbReference type="HOGENOM" id="CLU_119261_1_1_1"/>
<keyword evidence="2" id="KW-0378">Hydrolase</keyword>
<proteinExistence type="predicted"/>
<dbReference type="Proteomes" id="UP000008144">
    <property type="component" value="Chromosome 14"/>
</dbReference>
<reference evidence="4" key="3">
    <citation type="submission" date="2025-08" db="UniProtKB">
        <authorList>
            <consortium name="Ensembl"/>
        </authorList>
    </citation>
    <scope>IDENTIFICATION</scope>
</reference>
<dbReference type="EMBL" id="EAAA01001322">
    <property type="status" value="NOT_ANNOTATED_CDS"/>
    <property type="molecule type" value="Genomic_DNA"/>
</dbReference>
<dbReference type="OMA" id="AIIAQCC"/>
<evidence type="ECO:0000256" key="3">
    <source>
        <dbReference type="ARBA" id="ARBA00048707"/>
    </source>
</evidence>
<dbReference type="AlphaFoldDB" id="H2XQM2"/>
<dbReference type="EC" id="3.1.1.29" evidence="1"/>
<organism evidence="4 5">
    <name type="scientific">Ciona intestinalis</name>
    <name type="common">Transparent sea squirt</name>
    <name type="synonym">Ascidia intestinalis</name>
    <dbReference type="NCBI Taxonomy" id="7719"/>
    <lineage>
        <taxon>Eukaryota</taxon>
        <taxon>Metazoa</taxon>
        <taxon>Chordata</taxon>
        <taxon>Tunicata</taxon>
        <taxon>Ascidiacea</taxon>
        <taxon>Phlebobranchia</taxon>
        <taxon>Cionidae</taxon>
        <taxon>Ciona</taxon>
    </lineage>
</organism>
<dbReference type="RefSeq" id="XP_002127563.1">
    <property type="nucleotide sequence ID" value="XM_002127527.5"/>
</dbReference>
<dbReference type="Gene3D" id="3.40.1490.10">
    <property type="entry name" value="Bit1"/>
    <property type="match status" value="1"/>
</dbReference>
<comment type="catalytic activity">
    <reaction evidence="3">
        <text>an N-acyl-L-alpha-aminoacyl-tRNA + H2O = an N-acyl-L-amino acid + a tRNA + H(+)</text>
        <dbReference type="Rhea" id="RHEA:54448"/>
        <dbReference type="Rhea" id="RHEA-COMP:10123"/>
        <dbReference type="Rhea" id="RHEA-COMP:13883"/>
        <dbReference type="ChEBI" id="CHEBI:15377"/>
        <dbReference type="ChEBI" id="CHEBI:15378"/>
        <dbReference type="ChEBI" id="CHEBI:59874"/>
        <dbReference type="ChEBI" id="CHEBI:78442"/>
        <dbReference type="ChEBI" id="CHEBI:138191"/>
        <dbReference type="EC" id="3.1.1.29"/>
    </reaction>
</comment>
<dbReference type="KEGG" id="cin:100183646"/>
<dbReference type="GeneTree" id="ENSGT00500000044959"/>
<dbReference type="InParanoid" id="H2XQM2"/>
<sequence length="118" mass="13629">MTSLVQYVVVRGDLYHKMKWPIGAMIAQACHACTSIICLYKDDPNVLEYTADLDNMRKVVLEAKDEENLCSLAEALQQNDVDSKLWIEQPENIATCLVTKPYKKEDVQRFFKNLKLFK</sequence>
<dbReference type="CDD" id="cd02429">
    <property type="entry name" value="PTH2_like"/>
    <property type="match status" value="1"/>
</dbReference>
<dbReference type="InterPro" id="IPR042237">
    <property type="entry name" value="PTRHD1"/>
</dbReference>
<reference evidence="4" key="4">
    <citation type="submission" date="2025-09" db="UniProtKB">
        <authorList>
            <consortium name="Ensembl"/>
        </authorList>
    </citation>
    <scope>IDENTIFICATION</scope>
</reference>
<dbReference type="PANTHER" id="PTHR46194">
    <property type="entry name" value="PEPTIDYL-TRNA HYDROLASE PTRHD1-RELATED"/>
    <property type="match status" value="1"/>
</dbReference>
<dbReference type="FunCoup" id="H2XQM2">
    <property type="interactions" value="99"/>
</dbReference>
<keyword evidence="5" id="KW-1185">Reference proteome</keyword>
<gene>
    <name evidence="4" type="primary">LOC100183646</name>
</gene>
<protein>
    <recommendedName>
        <fullName evidence="1">peptidyl-tRNA hydrolase</fullName>
        <ecNumber evidence="1">3.1.1.29</ecNumber>
    </recommendedName>
</protein>
<dbReference type="SUPFAM" id="SSF102462">
    <property type="entry name" value="Peptidyl-tRNA hydrolase II"/>
    <property type="match status" value="1"/>
</dbReference>
<dbReference type="PANTHER" id="PTHR46194:SF1">
    <property type="entry name" value="PEPTIDYL-TRNA HYDROLASE PTRHD1-RELATED"/>
    <property type="match status" value="1"/>
</dbReference>
<evidence type="ECO:0000313" key="4">
    <source>
        <dbReference type="Ensembl" id="ENSCINP00000031956.1"/>
    </source>
</evidence>
<accession>A0A1W2WE70</accession>
<evidence type="ECO:0000256" key="1">
    <source>
        <dbReference type="ARBA" id="ARBA00013260"/>
    </source>
</evidence>
<evidence type="ECO:0000256" key="2">
    <source>
        <dbReference type="ARBA" id="ARBA00022801"/>
    </source>
</evidence>
<dbReference type="InterPro" id="IPR023476">
    <property type="entry name" value="Pep_tRNA_hydro_II_dom_sf"/>
</dbReference>
<name>H2XQM2_CIOIN</name>
<dbReference type="InterPro" id="IPR002833">
    <property type="entry name" value="PTH2"/>
</dbReference>
<reference evidence="5" key="1">
    <citation type="journal article" date="2002" name="Science">
        <title>The draft genome of Ciona intestinalis: insights into chordate and vertebrate origins.</title>
        <authorList>
            <person name="Dehal P."/>
            <person name="Satou Y."/>
            <person name="Campbell R.K."/>
            <person name="Chapman J."/>
            <person name="Degnan B."/>
            <person name="De Tomaso A."/>
            <person name="Davidson B."/>
            <person name="Di Gregorio A."/>
            <person name="Gelpke M."/>
            <person name="Goodstein D.M."/>
            <person name="Harafuji N."/>
            <person name="Hastings K.E."/>
            <person name="Ho I."/>
            <person name="Hotta K."/>
            <person name="Huang W."/>
            <person name="Kawashima T."/>
            <person name="Lemaire P."/>
            <person name="Martinez D."/>
            <person name="Meinertzhagen I.A."/>
            <person name="Necula S."/>
            <person name="Nonaka M."/>
            <person name="Putnam N."/>
            <person name="Rash S."/>
            <person name="Saiga H."/>
            <person name="Satake M."/>
            <person name="Terry A."/>
            <person name="Yamada L."/>
            <person name="Wang H.G."/>
            <person name="Awazu S."/>
            <person name="Azumi K."/>
            <person name="Boore J."/>
            <person name="Branno M."/>
            <person name="Chin-Bow S."/>
            <person name="DeSantis R."/>
            <person name="Doyle S."/>
            <person name="Francino P."/>
            <person name="Keys D.N."/>
            <person name="Haga S."/>
            <person name="Hayashi H."/>
            <person name="Hino K."/>
            <person name="Imai K.S."/>
            <person name="Inaba K."/>
            <person name="Kano S."/>
            <person name="Kobayashi K."/>
            <person name="Kobayashi M."/>
            <person name="Lee B.I."/>
            <person name="Makabe K.W."/>
            <person name="Manohar C."/>
            <person name="Matassi G."/>
            <person name="Medina M."/>
            <person name="Mochizuki Y."/>
            <person name="Mount S."/>
            <person name="Morishita T."/>
            <person name="Miura S."/>
            <person name="Nakayama A."/>
            <person name="Nishizaka S."/>
            <person name="Nomoto H."/>
            <person name="Ohta F."/>
            <person name="Oishi K."/>
            <person name="Rigoutsos I."/>
            <person name="Sano M."/>
            <person name="Sasaki A."/>
            <person name="Sasakura Y."/>
            <person name="Shoguchi E."/>
            <person name="Shin-i T."/>
            <person name="Spagnuolo A."/>
            <person name="Stainier D."/>
            <person name="Suzuki M.M."/>
            <person name="Tassy O."/>
            <person name="Takatori N."/>
            <person name="Tokuoka M."/>
            <person name="Yagi K."/>
            <person name="Yoshizaki F."/>
            <person name="Wada S."/>
            <person name="Zhang C."/>
            <person name="Hyatt P.D."/>
            <person name="Larimer F."/>
            <person name="Detter C."/>
            <person name="Doggett N."/>
            <person name="Glavina T."/>
            <person name="Hawkins T."/>
            <person name="Richardson P."/>
            <person name="Lucas S."/>
            <person name="Kohara Y."/>
            <person name="Levine M."/>
            <person name="Satoh N."/>
            <person name="Rokhsar D.S."/>
        </authorList>
    </citation>
    <scope>NUCLEOTIDE SEQUENCE [LARGE SCALE GENOMIC DNA]</scope>
</reference>
<dbReference type="Pfam" id="PF01981">
    <property type="entry name" value="PTH2"/>
    <property type="match status" value="1"/>
</dbReference>
<dbReference type="Ensembl" id="ENSCINT00000034087.1">
    <property type="protein sequence ID" value="ENSCINP00000031956.1"/>
    <property type="gene ID" value="ENSCING00000019647.1"/>
</dbReference>
<dbReference type="OrthoDB" id="201213at2759"/>